<dbReference type="Proteomes" id="UP000823388">
    <property type="component" value="Chromosome 3K"/>
</dbReference>
<feature type="compositionally biased region" description="Low complexity" evidence="6">
    <location>
        <begin position="562"/>
        <end position="574"/>
    </location>
</feature>
<evidence type="ECO:0000256" key="5">
    <source>
        <dbReference type="SAM" id="Coils"/>
    </source>
</evidence>
<feature type="compositionally biased region" description="Polar residues" evidence="6">
    <location>
        <begin position="515"/>
        <end position="536"/>
    </location>
</feature>
<evidence type="ECO:0000259" key="7">
    <source>
        <dbReference type="PROSITE" id="PS50600"/>
    </source>
</evidence>
<evidence type="ECO:0000313" key="9">
    <source>
        <dbReference type="Proteomes" id="UP000823388"/>
    </source>
</evidence>
<dbReference type="PANTHER" id="PTHR12606">
    <property type="entry name" value="SENTRIN/SUMO-SPECIFIC PROTEASE"/>
    <property type="match status" value="1"/>
</dbReference>
<name>A0A8T0V106_PANVG</name>
<comment type="similarity">
    <text evidence="1">Belongs to the peptidase C48 family.</text>
</comment>
<evidence type="ECO:0000256" key="6">
    <source>
        <dbReference type="SAM" id="MobiDB-lite"/>
    </source>
</evidence>
<dbReference type="SUPFAM" id="SSF54001">
    <property type="entry name" value="Cysteine proteinases"/>
    <property type="match status" value="1"/>
</dbReference>
<feature type="region of interest" description="Disordered" evidence="6">
    <location>
        <begin position="515"/>
        <end position="591"/>
    </location>
</feature>
<dbReference type="GO" id="GO:0016929">
    <property type="term" value="F:deSUMOylase activity"/>
    <property type="evidence" value="ECO:0007669"/>
    <property type="project" value="TreeGrafter"/>
</dbReference>
<dbReference type="Gene3D" id="3.40.395.10">
    <property type="entry name" value="Adenoviral Proteinase, Chain A"/>
    <property type="match status" value="1"/>
</dbReference>
<dbReference type="PANTHER" id="PTHR12606:SF1">
    <property type="entry name" value="UBIQUITIN-LIKE-SPECIFIC PROTEASE 1A"/>
    <property type="match status" value="1"/>
</dbReference>
<dbReference type="PROSITE" id="PS50600">
    <property type="entry name" value="ULP_PROTEASE"/>
    <property type="match status" value="1"/>
</dbReference>
<keyword evidence="5" id="KW-0175">Coiled coil</keyword>
<evidence type="ECO:0000256" key="2">
    <source>
        <dbReference type="ARBA" id="ARBA00022670"/>
    </source>
</evidence>
<feature type="compositionally biased region" description="Basic residues" evidence="6">
    <location>
        <begin position="575"/>
        <end position="584"/>
    </location>
</feature>
<feature type="domain" description="Ubiquitin-like protease family profile" evidence="7">
    <location>
        <begin position="292"/>
        <end position="475"/>
    </location>
</feature>
<dbReference type="EMBL" id="CM029041">
    <property type="protein sequence ID" value="KAG2628117.1"/>
    <property type="molecule type" value="Genomic_DNA"/>
</dbReference>
<evidence type="ECO:0000256" key="3">
    <source>
        <dbReference type="ARBA" id="ARBA00022801"/>
    </source>
</evidence>
<accession>A0A8T0V106</accession>
<protein>
    <recommendedName>
        <fullName evidence="7">Ubiquitin-like protease family profile domain-containing protein</fullName>
    </recommendedName>
</protein>
<feature type="coiled-coil region" evidence="5">
    <location>
        <begin position="197"/>
        <end position="224"/>
    </location>
</feature>
<comment type="caution">
    <text evidence="8">The sequence shown here is derived from an EMBL/GenBank/DDBJ whole genome shotgun (WGS) entry which is preliminary data.</text>
</comment>
<evidence type="ECO:0000313" key="8">
    <source>
        <dbReference type="EMBL" id="KAG2628117.1"/>
    </source>
</evidence>
<keyword evidence="9" id="KW-1185">Reference proteome</keyword>
<evidence type="ECO:0000256" key="4">
    <source>
        <dbReference type="ARBA" id="ARBA00022807"/>
    </source>
</evidence>
<sequence>MIIEIVKRFEPSNQSFKICGQDIQIQLEDVKDIMGLPIEGKKVFSHKGPKESVLFTIGVILAPTTKDYVHSSYLPVVMEISEIPKFNWGEFTLKYLTNSCNQYNYWTVAPYRFWYWERVIAYSTHGINYEPIQPPLMARWNEDNANRRWIAFLCNKLDGGTKHLFEEWANDTRMDIGIDMERNLLNIEHRLDMKIIEQKMEDRLRKIEDDTEEIQMDIKELRQGQQEILRMLQSIRQSMVQPSTTTPQHFQRSMPTPGHVEQPTMPIFSHDQPIIDKDYKLNEDDHDAAAFIQMSYEDAKVVKIGNMVVRAKQLFGNVKNEFIGDDVIDAFAVMSIVETGSASYINTFEARILCEDDLDHVSCKTFRERMAEICNGRHLVFVPMHLNGNHWALLVLNFKRSEIQILNSIPRTRNEAVEKKLVSTVRCMQGIQTCIDCLGTPINLSTWKTVSYLNIPLQTDGTSCGAFILRYIQAWDGEQMAYNFSNEEQYYVKYPEQRPEDKRAEDDDVVQVVQHGTRTPSTPAVSTKQTPGTTAAGTSGRTVKRRRGRPRKETHSSFVALPTTTTSTPGPTGSMKRKPGRPRKITTTPQTPASTVVDEFSIDVINKRLRRLEP</sequence>
<dbReference type="GO" id="GO:0016926">
    <property type="term" value="P:protein desumoylation"/>
    <property type="evidence" value="ECO:0007669"/>
    <property type="project" value="TreeGrafter"/>
</dbReference>
<dbReference type="InterPro" id="IPR038765">
    <property type="entry name" value="Papain-like_cys_pep_sf"/>
</dbReference>
<dbReference type="AlphaFoldDB" id="A0A8T0V106"/>
<proteinExistence type="inferred from homology"/>
<keyword evidence="4" id="KW-0788">Thiol protease</keyword>
<reference evidence="8 9" key="1">
    <citation type="submission" date="2020-05" db="EMBL/GenBank/DDBJ databases">
        <title>WGS assembly of Panicum virgatum.</title>
        <authorList>
            <person name="Lovell J.T."/>
            <person name="Jenkins J."/>
            <person name="Shu S."/>
            <person name="Juenger T.E."/>
            <person name="Schmutz J."/>
        </authorList>
    </citation>
    <scope>NUCLEOTIDE SEQUENCE [LARGE SCALE GENOMIC DNA]</scope>
    <source>
        <strain evidence="9">cv. AP13</strain>
    </source>
</reference>
<gene>
    <name evidence="8" type="ORF">PVAP13_3KG228402</name>
</gene>
<dbReference type="InterPro" id="IPR003653">
    <property type="entry name" value="Peptidase_C48_C"/>
</dbReference>
<dbReference type="GO" id="GO:0005634">
    <property type="term" value="C:nucleus"/>
    <property type="evidence" value="ECO:0007669"/>
    <property type="project" value="TreeGrafter"/>
</dbReference>
<feature type="compositionally biased region" description="Basic residues" evidence="6">
    <location>
        <begin position="542"/>
        <end position="552"/>
    </location>
</feature>
<dbReference type="GO" id="GO:0006508">
    <property type="term" value="P:proteolysis"/>
    <property type="evidence" value="ECO:0007669"/>
    <property type="project" value="UniProtKB-KW"/>
</dbReference>
<organism evidence="8 9">
    <name type="scientific">Panicum virgatum</name>
    <name type="common">Blackwell switchgrass</name>
    <dbReference type="NCBI Taxonomy" id="38727"/>
    <lineage>
        <taxon>Eukaryota</taxon>
        <taxon>Viridiplantae</taxon>
        <taxon>Streptophyta</taxon>
        <taxon>Embryophyta</taxon>
        <taxon>Tracheophyta</taxon>
        <taxon>Spermatophyta</taxon>
        <taxon>Magnoliopsida</taxon>
        <taxon>Liliopsida</taxon>
        <taxon>Poales</taxon>
        <taxon>Poaceae</taxon>
        <taxon>PACMAD clade</taxon>
        <taxon>Panicoideae</taxon>
        <taxon>Panicodae</taxon>
        <taxon>Paniceae</taxon>
        <taxon>Panicinae</taxon>
        <taxon>Panicum</taxon>
        <taxon>Panicum sect. Hiantes</taxon>
    </lineage>
</organism>
<keyword evidence="2" id="KW-0645">Protease</keyword>
<keyword evidence="3" id="KW-0378">Hydrolase</keyword>
<evidence type="ECO:0000256" key="1">
    <source>
        <dbReference type="ARBA" id="ARBA00005234"/>
    </source>
</evidence>
<dbReference type="Pfam" id="PF02902">
    <property type="entry name" value="Peptidase_C48"/>
    <property type="match status" value="1"/>
</dbReference>